<dbReference type="KEGG" id="rter:IDM49_03215"/>
<evidence type="ECO:0000313" key="10">
    <source>
        <dbReference type="EMBL" id="QNV38297.1"/>
    </source>
</evidence>
<dbReference type="GO" id="GO:0015190">
    <property type="term" value="F:L-leucine transmembrane transporter activity"/>
    <property type="evidence" value="ECO:0007669"/>
    <property type="project" value="TreeGrafter"/>
</dbReference>
<protein>
    <submittedName>
        <fullName evidence="10">Branched-chain amino acid transport system II carrier protein</fullName>
    </submittedName>
</protein>
<dbReference type="GeneID" id="96623236"/>
<dbReference type="AlphaFoldDB" id="A0A7H2BF51"/>
<feature type="transmembrane region" description="Helical" evidence="9">
    <location>
        <begin position="418"/>
        <end position="438"/>
    </location>
</feature>
<evidence type="ECO:0000256" key="4">
    <source>
        <dbReference type="ARBA" id="ARBA00022475"/>
    </source>
</evidence>
<accession>A0A7H2BF51</accession>
<evidence type="ECO:0000313" key="11">
    <source>
        <dbReference type="Proteomes" id="UP000516404"/>
    </source>
</evidence>
<evidence type="ECO:0000256" key="9">
    <source>
        <dbReference type="SAM" id="Phobius"/>
    </source>
</evidence>
<keyword evidence="5 9" id="KW-0812">Transmembrane</keyword>
<sequence>MSHSDSSRAKGNNGIIIVAAMMLFSMFFGAGNLIFPPVLGAQAADNFPPAILGFLTTGVLLPALAVIAIAITGSDIRSLTLRGGKVFGLIFPVLVYLSIGAFYALPRTATVSFSTIVTPNFGWDSWGSRIVFSAVFFAIALALAFEPTGIVDRLGKYLTPALLILLLVLIVMALVKMTSAPAAPAEDFQSLPYATGFVEGYLTMDSLAGLAFGIVVVSSIREKGVPRGPQLVSSVLKSAIIACLILGAVYLGLGVIGHRMPNGQTFSDGATLLAEASNILMGGAGAVVFGLIVLLACMTTAVGLLGACSEFFATLFTKVSYRAWLIIFTLIAFVVSTTGLETVIAIAGPIIGFLYPSAITLIFLTLVEPLTGRRLNMTFKLALIVSIVWAGLMTLESLGIGANVIASAIDWSPGHAQQLGWVVPTVIGGIIGFVIDLMGSKRAVRLGGETQAEAERRVEAQ</sequence>
<dbReference type="Proteomes" id="UP000516404">
    <property type="component" value="Chromosome"/>
</dbReference>
<dbReference type="GO" id="GO:0005304">
    <property type="term" value="F:L-valine transmembrane transporter activity"/>
    <property type="evidence" value="ECO:0007669"/>
    <property type="project" value="TreeGrafter"/>
</dbReference>
<dbReference type="GO" id="GO:0005886">
    <property type="term" value="C:plasma membrane"/>
    <property type="evidence" value="ECO:0007669"/>
    <property type="project" value="UniProtKB-SubCell"/>
</dbReference>
<feature type="transmembrane region" description="Helical" evidence="9">
    <location>
        <begin position="12"/>
        <end position="35"/>
    </location>
</feature>
<reference evidence="10 11" key="1">
    <citation type="submission" date="2020-09" db="EMBL/GenBank/DDBJ databases">
        <title>Investigation of environmental microbes.</title>
        <authorList>
            <person name="Ou Y."/>
            <person name="Kang Q."/>
        </authorList>
    </citation>
    <scope>NUCLEOTIDE SEQUENCE [LARGE SCALE GENOMIC DNA]</scope>
    <source>
        <strain evidence="10 11">KJZ-14</strain>
    </source>
</reference>
<dbReference type="NCBIfam" id="TIGR00796">
    <property type="entry name" value="livcs"/>
    <property type="match status" value="1"/>
</dbReference>
<feature type="transmembrane region" description="Helical" evidence="9">
    <location>
        <begin position="239"/>
        <end position="259"/>
    </location>
</feature>
<evidence type="ECO:0000256" key="1">
    <source>
        <dbReference type="ARBA" id="ARBA00004651"/>
    </source>
</evidence>
<feature type="transmembrane region" description="Helical" evidence="9">
    <location>
        <begin position="343"/>
        <end position="367"/>
    </location>
</feature>
<feature type="transmembrane region" description="Helical" evidence="9">
    <location>
        <begin position="379"/>
        <end position="406"/>
    </location>
</feature>
<keyword evidence="6" id="KW-0029">Amino-acid transport</keyword>
<feature type="transmembrane region" description="Helical" evidence="9">
    <location>
        <begin position="157"/>
        <end position="177"/>
    </location>
</feature>
<evidence type="ECO:0000256" key="5">
    <source>
        <dbReference type="ARBA" id="ARBA00022692"/>
    </source>
</evidence>
<dbReference type="Pfam" id="PF05525">
    <property type="entry name" value="Branch_AA_trans"/>
    <property type="match status" value="1"/>
</dbReference>
<evidence type="ECO:0000256" key="3">
    <source>
        <dbReference type="ARBA" id="ARBA00022448"/>
    </source>
</evidence>
<dbReference type="PANTHER" id="PTHR30588">
    <property type="entry name" value="BRANCHED-CHAIN AMINO ACID TRANSPORT SYSTEM 2 CARRIER PROTEIN"/>
    <property type="match status" value="1"/>
</dbReference>
<dbReference type="PANTHER" id="PTHR30588:SF7">
    <property type="entry name" value="BRANCHED-CHAIN AMINO ACID CARRIER PROTEIN SAOUHSC_01411-RELATED"/>
    <property type="match status" value="1"/>
</dbReference>
<dbReference type="GO" id="GO:0015188">
    <property type="term" value="F:L-isoleucine transmembrane transporter activity"/>
    <property type="evidence" value="ECO:0007669"/>
    <property type="project" value="TreeGrafter"/>
</dbReference>
<feature type="transmembrane region" description="Helical" evidence="9">
    <location>
        <begin position="126"/>
        <end position="145"/>
    </location>
</feature>
<comment type="subcellular location">
    <subcellularLocation>
        <location evidence="1">Cell membrane</location>
        <topology evidence="1">Multi-pass membrane protein</topology>
    </subcellularLocation>
</comment>
<comment type="similarity">
    <text evidence="2">Belongs to the branched chain amino acid transporter family.</text>
</comment>
<gene>
    <name evidence="10" type="primary">brnQ</name>
    <name evidence="10" type="ORF">IDM49_03215</name>
</gene>
<dbReference type="RefSeq" id="WP_190725008.1">
    <property type="nucleotide sequence ID" value="NZ_CP061539.1"/>
</dbReference>
<keyword evidence="11" id="KW-1185">Reference proteome</keyword>
<proteinExistence type="inferred from homology"/>
<dbReference type="GO" id="GO:0015820">
    <property type="term" value="P:L-leucine transport"/>
    <property type="evidence" value="ECO:0007669"/>
    <property type="project" value="TreeGrafter"/>
</dbReference>
<evidence type="ECO:0000256" key="7">
    <source>
        <dbReference type="ARBA" id="ARBA00022989"/>
    </source>
</evidence>
<feature type="transmembrane region" description="Helical" evidence="9">
    <location>
        <begin position="197"/>
        <end position="218"/>
    </location>
</feature>
<feature type="transmembrane region" description="Helical" evidence="9">
    <location>
        <begin position="86"/>
        <end position="106"/>
    </location>
</feature>
<evidence type="ECO:0000256" key="2">
    <source>
        <dbReference type="ARBA" id="ARBA00008540"/>
    </source>
</evidence>
<feature type="transmembrane region" description="Helical" evidence="9">
    <location>
        <begin position="279"/>
        <end position="307"/>
    </location>
</feature>
<dbReference type="EMBL" id="CP061539">
    <property type="protein sequence ID" value="QNV38297.1"/>
    <property type="molecule type" value="Genomic_DNA"/>
</dbReference>
<dbReference type="GO" id="GO:0015818">
    <property type="term" value="P:isoleucine transport"/>
    <property type="evidence" value="ECO:0007669"/>
    <property type="project" value="TreeGrafter"/>
</dbReference>
<name>A0A7H2BF51_9MICC</name>
<dbReference type="InterPro" id="IPR004685">
    <property type="entry name" value="Brnchd-chn_aa_trnsp_Livcs"/>
</dbReference>
<keyword evidence="7 9" id="KW-1133">Transmembrane helix</keyword>
<evidence type="ECO:0000256" key="8">
    <source>
        <dbReference type="ARBA" id="ARBA00023136"/>
    </source>
</evidence>
<keyword evidence="8 9" id="KW-0472">Membrane</keyword>
<feature type="transmembrane region" description="Helical" evidence="9">
    <location>
        <begin position="319"/>
        <end position="337"/>
    </location>
</feature>
<feature type="transmembrane region" description="Helical" evidence="9">
    <location>
        <begin position="47"/>
        <end position="74"/>
    </location>
</feature>
<keyword evidence="4" id="KW-1003">Cell membrane</keyword>
<keyword evidence="3" id="KW-0813">Transport</keyword>
<evidence type="ECO:0000256" key="6">
    <source>
        <dbReference type="ARBA" id="ARBA00022970"/>
    </source>
</evidence>
<organism evidence="10 11">
    <name type="scientific">Rothia terrae</name>
    <dbReference type="NCBI Taxonomy" id="396015"/>
    <lineage>
        <taxon>Bacteria</taxon>
        <taxon>Bacillati</taxon>
        <taxon>Actinomycetota</taxon>
        <taxon>Actinomycetes</taxon>
        <taxon>Micrococcales</taxon>
        <taxon>Micrococcaceae</taxon>
        <taxon>Rothia</taxon>
    </lineage>
</organism>